<feature type="signal peptide" evidence="4">
    <location>
        <begin position="1"/>
        <end position="19"/>
    </location>
</feature>
<proteinExistence type="predicted"/>
<feature type="transmembrane region" description="Helical" evidence="3">
    <location>
        <begin position="229"/>
        <end position="250"/>
    </location>
</feature>
<evidence type="ECO:0000313" key="7">
    <source>
        <dbReference type="Proteomes" id="UP000472240"/>
    </source>
</evidence>
<dbReference type="GeneTree" id="ENSGT01050000244808"/>
<dbReference type="InterPro" id="IPR013783">
    <property type="entry name" value="Ig-like_fold"/>
</dbReference>
<evidence type="ECO:0000256" key="2">
    <source>
        <dbReference type="ARBA" id="ARBA00023180"/>
    </source>
</evidence>
<keyword evidence="3" id="KW-1133">Transmembrane helix</keyword>
<evidence type="ECO:0000313" key="6">
    <source>
        <dbReference type="Ensembl" id="ENSRFEP00010023377.1"/>
    </source>
</evidence>
<organism evidence="6 7">
    <name type="scientific">Rhinolophus ferrumequinum</name>
    <name type="common">Greater horseshoe bat</name>
    <dbReference type="NCBI Taxonomy" id="59479"/>
    <lineage>
        <taxon>Eukaryota</taxon>
        <taxon>Metazoa</taxon>
        <taxon>Chordata</taxon>
        <taxon>Craniata</taxon>
        <taxon>Vertebrata</taxon>
        <taxon>Euteleostomi</taxon>
        <taxon>Mammalia</taxon>
        <taxon>Eutheria</taxon>
        <taxon>Laurasiatheria</taxon>
        <taxon>Chiroptera</taxon>
        <taxon>Yinpterochiroptera</taxon>
        <taxon>Rhinolophoidea</taxon>
        <taxon>Rhinolophidae</taxon>
        <taxon>Rhinolophinae</taxon>
        <taxon>Rhinolophus</taxon>
    </lineage>
</organism>
<dbReference type="InParanoid" id="A0A671FCI9"/>
<keyword evidence="7" id="KW-1185">Reference proteome</keyword>
<gene>
    <name evidence="6" type="primary">MILR1</name>
</gene>
<evidence type="ECO:0000256" key="4">
    <source>
        <dbReference type="SAM" id="SignalP"/>
    </source>
</evidence>
<reference evidence="6 7" key="1">
    <citation type="journal article" date="2015" name="Annu Rev Anim Biosci">
        <title>The Genome 10K Project: a way forward.</title>
        <authorList>
            <person name="Koepfli K.P."/>
            <person name="Paten B."/>
            <person name="O'Brien S.J."/>
            <person name="Koepfli K.P."/>
            <person name="Paten B."/>
            <person name="Antunes A."/>
            <person name="Belov K."/>
            <person name="Bustamante C."/>
            <person name="Castoe T.A."/>
            <person name="Clawson H."/>
            <person name="Crawford A.J."/>
            <person name="Diekhans M."/>
            <person name="Distel D."/>
            <person name="Durbin R."/>
            <person name="Earl D."/>
            <person name="Fujita M.K."/>
            <person name="Gamble T."/>
            <person name="Georges A."/>
            <person name="Gemmell N."/>
            <person name="Gilbert M.T."/>
            <person name="Graves J.M."/>
            <person name="Green R.E."/>
            <person name="Hickey G."/>
            <person name="Jarvis E.D."/>
            <person name="Johnson W."/>
            <person name="Komissarov A."/>
            <person name="Korf I."/>
            <person name="Kuhn R."/>
            <person name="Larkin D.M."/>
            <person name="Lewin H."/>
            <person name="Lopez J.V."/>
            <person name="Ma J."/>
            <person name="Marques-Bonet T."/>
            <person name="Miller W."/>
            <person name="Murphy R."/>
            <person name="Pevzner P."/>
            <person name="Shapiro B."/>
            <person name="Steiner C."/>
            <person name="Tamazian G."/>
            <person name="Venkatesh B."/>
            <person name="Wang J."/>
            <person name="Wayne R."/>
            <person name="Wiley E."/>
            <person name="Yang H."/>
            <person name="Zhang G."/>
            <person name="Haussler D."/>
            <person name="Ryder O."/>
            <person name="O'Brien S.J."/>
        </authorList>
    </citation>
    <scope>NUCLEOTIDE SEQUENCE</scope>
</reference>
<protein>
    <submittedName>
        <fullName evidence="6">Mast cell immunoglobulin like receptor 1</fullName>
    </submittedName>
</protein>
<name>A0A671FCI9_RHIFE</name>
<keyword evidence="2" id="KW-0325">Glycoprotein</keyword>
<dbReference type="Proteomes" id="UP000472240">
    <property type="component" value="Chromosome 21"/>
</dbReference>
<sequence length="303" mass="34078">MWRKSFLVFLLSYWALKAALDSEKTTETNTCFPEFTSPCLDSKTNVIIKGQNVSLICSNQNKSLQITYSLFRHNKYLTSRCGKGEPVTFNLSITEDQELGPYKCKAEVSNCTKYSREFNFTFADPVTTPVLNVTVVQTKPDLYMTLHCITFNGSLPISYTFFAKGIAISPVISTYKREPAEFNLTKNNIGEVEEYSCEAKNSVPNRAKYSQTFRMPSRGGDSCPLCLQLLLPGLLLVLVVIILILAFWILPKYKARKAMRDKVPRHPGDTPMEGGIYANIYENQAGKRTLLGILIGLGFPLIF</sequence>
<dbReference type="InterPro" id="IPR040878">
    <property type="entry name" value="IL-40-like_Ig"/>
</dbReference>
<evidence type="ECO:0000256" key="3">
    <source>
        <dbReference type="SAM" id="Phobius"/>
    </source>
</evidence>
<dbReference type="Gene3D" id="2.60.40.10">
    <property type="entry name" value="Immunoglobulins"/>
    <property type="match status" value="1"/>
</dbReference>
<dbReference type="InterPro" id="IPR007110">
    <property type="entry name" value="Ig-like_dom"/>
</dbReference>
<evidence type="ECO:0000259" key="5">
    <source>
        <dbReference type="PROSITE" id="PS50835"/>
    </source>
</evidence>
<dbReference type="Pfam" id="PF17736">
    <property type="entry name" value="Ig_C17orf99"/>
    <property type="match status" value="2"/>
</dbReference>
<keyword evidence="1 4" id="KW-0732">Signal</keyword>
<dbReference type="PROSITE" id="PS50835">
    <property type="entry name" value="IG_LIKE"/>
    <property type="match status" value="1"/>
</dbReference>
<dbReference type="OMA" id="HEIHYAT"/>
<feature type="domain" description="Ig-like" evidence="5">
    <location>
        <begin position="33"/>
        <end position="121"/>
    </location>
</feature>
<reference evidence="7" key="3">
    <citation type="submission" date="2018-12" db="EMBL/GenBank/DDBJ databases">
        <title>G10K-VGP greater horseshoe bat female genome, primary haplotype.</title>
        <authorList>
            <person name="Teeling E."/>
            <person name="Myers G."/>
            <person name="Vernes S."/>
            <person name="Pippel M."/>
            <person name="Winkler S."/>
            <person name="Fedrigo O."/>
            <person name="Rhie A."/>
            <person name="Koren S."/>
            <person name="Phillippy A."/>
            <person name="Lewin H."/>
            <person name="Damas J."/>
            <person name="Howe K."/>
            <person name="Mountcastle J."/>
            <person name="Jarvis E.D."/>
        </authorList>
    </citation>
    <scope>NUCLEOTIDE SEQUENCE [LARGE SCALE GENOMIC DNA]</scope>
</reference>
<keyword evidence="3" id="KW-0812">Transmembrane</keyword>
<dbReference type="AlphaFoldDB" id="A0A671FCI9"/>
<reference evidence="6 7" key="2">
    <citation type="journal article" date="2018" name="Annu Rev Anim Biosci">
        <title>Bat Biology, Genomes, and the Bat1K Project: To Generate Chromosome-Level Genomes for All Living Bat Species.</title>
        <authorList>
            <person name="Teeling E.C."/>
            <person name="Vernes S.C."/>
            <person name="Davalos L.M."/>
            <person name="Ray D.A."/>
            <person name="Gilbert M.T.P."/>
            <person name="Myers E."/>
        </authorList>
    </citation>
    <scope>NUCLEOTIDE SEQUENCE</scope>
</reference>
<reference evidence="6" key="4">
    <citation type="submission" date="2025-08" db="UniProtKB">
        <authorList>
            <consortium name="Ensembl"/>
        </authorList>
    </citation>
    <scope>IDENTIFICATION</scope>
</reference>
<keyword evidence="3" id="KW-0472">Membrane</keyword>
<reference evidence="6" key="5">
    <citation type="submission" date="2025-09" db="UniProtKB">
        <authorList>
            <consortium name="Ensembl"/>
        </authorList>
    </citation>
    <scope>IDENTIFICATION</scope>
</reference>
<dbReference type="FunCoup" id="A0A671FCI9">
    <property type="interactions" value="60"/>
</dbReference>
<evidence type="ECO:0000256" key="1">
    <source>
        <dbReference type="ARBA" id="ARBA00022729"/>
    </source>
</evidence>
<accession>A0A671FCI9</accession>
<dbReference type="Ensembl" id="ENSRFET00010025424.1">
    <property type="protein sequence ID" value="ENSRFEP00010023377.1"/>
    <property type="gene ID" value="ENSRFEG00010015672.1"/>
</dbReference>
<feature type="chain" id="PRO_5025598464" evidence="4">
    <location>
        <begin position="20"/>
        <end position="303"/>
    </location>
</feature>